<dbReference type="GO" id="GO:0009279">
    <property type="term" value="C:cell outer membrane"/>
    <property type="evidence" value="ECO:0007669"/>
    <property type="project" value="UniProtKB-SubCell"/>
</dbReference>
<evidence type="ECO:0000256" key="3">
    <source>
        <dbReference type="ARBA" id="ARBA00023136"/>
    </source>
</evidence>
<dbReference type="SUPFAM" id="SSF56925">
    <property type="entry name" value="OMPA-like"/>
    <property type="match status" value="1"/>
</dbReference>
<dbReference type="AlphaFoldDB" id="A0A371BBE2"/>
<organism evidence="8 9">
    <name type="scientific">Undibacter mobilis</name>
    <dbReference type="NCBI Taxonomy" id="2292256"/>
    <lineage>
        <taxon>Bacteria</taxon>
        <taxon>Pseudomonadati</taxon>
        <taxon>Pseudomonadota</taxon>
        <taxon>Alphaproteobacteria</taxon>
        <taxon>Hyphomicrobiales</taxon>
        <taxon>Nitrobacteraceae</taxon>
        <taxon>Undibacter</taxon>
    </lineage>
</organism>
<dbReference type="EMBL" id="QRGO01000001">
    <property type="protein sequence ID" value="RDV04870.1"/>
    <property type="molecule type" value="Genomic_DNA"/>
</dbReference>
<evidence type="ECO:0000256" key="5">
    <source>
        <dbReference type="ARBA" id="ARBA00038306"/>
    </source>
</evidence>
<dbReference type="Proteomes" id="UP000263993">
    <property type="component" value="Unassembled WGS sequence"/>
</dbReference>
<name>A0A371BBE2_9BRAD</name>
<gene>
    <name evidence="8" type="ORF">DXH78_10020</name>
</gene>
<reference evidence="9" key="1">
    <citation type="submission" date="2018-08" db="EMBL/GenBank/DDBJ databases">
        <authorList>
            <person name="Kim S.-J."/>
            <person name="Jung G.-Y."/>
        </authorList>
    </citation>
    <scope>NUCLEOTIDE SEQUENCE [LARGE SCALE GENOMIC DNA]</scope>
    <source>
        <strain evidence="9">GY_H</strain>
    </source>
</reference>
<keyword evidence="3" id="KW-0472">Membrane</keyword>
<feature type="signal peptide" evidence="6">
    <location>
        <begin position="1"/>
        <end position="20"/>
    </location>
</feature>
<dbReference type="InterPro" id="IPR011250">
    <property type="entry name" value="OMP/PagP_B-barrel"/>
</dbReference>
<comment type="subcellular location">
    <subcellularLocation>
        <location evidence="1">Cell outer membrane</location>
    </subcellularLocation>
</comment>
<evidence type="ECO:0000313" key="8">
    <source>
        <dbReference type="EMBL" id="RDV04870.1"/>
    </source>
</evidence>
<evidence type="ECO:0000313" key="9">
    <source>
        <dbReference type="Proteomes" id="UP000263993"/>
    </source>
</evidence>
<comment type="similarity">
    <text evidence="5">Belongs to the Omp25/RopB family.</text>
</comment>
<comment type="caution">
    <text evidence="8">The sequence shown here is derived from an EMBL/GenBank/DDBJ whole genome shotgun (WGS) entry which is preliminary data.</text>
</comment>
<dbReference type="Gene3D" id="2.40.160.20">
    <property type="match status" value="1"/>
</dbReference>
<dbReference type="RefSeq" id="WP_115516897.1">
    <property type="nucleotide sequence ID" value="NZ_QRGO01000001.1"/>
</dbReference>
<proteinExistence type="inferred from homology"/>
<dbReference type="InterPro" id="IPR027385">
    <property type="entry name" value="Beta-barrel_OMP"/>
</dbReference>
<evidence type="ECO:0000259" key="7">
    <source>
        <dbReference type="Pfam" id="PF13505"/>
    </source>
</evidence>
<protein>
    <submittedName>
        <fullName evidence="8">Porin family protein</fullName>
    </submittedName>
</protein>
<keyword evidence="2 6" id="KW-0732">Signal</keyword>
<evidence type="ECO:0000256" key="1">
    <source>
        <dbReference type="ARBA" id="ARBA00004442"/>
    </source>
</evidence>
<keyword evidence="9" id="KW-1185">Reference proteome</keyword>
<feature type="chain" id="PRO_5016837613" evidence="6">
    <location>
        <begin position="21"/>
        <end position="218"/>
    </location>
</feature>
<keyword evidence="4" id="KW-0998">Cell outer membrane</keyword>
<evidence type="ECO:0000256" key="4">
    <source>
        <dbReference type="ARBA" id="ARBA00023237"/>
    </source>
</evidence>
<dbReference type="PANTHER" id="PTHR34001:SF3">
    <property type="entry name" value="BLL7405 PROTEIN"/>
    <property type="match status" value="1"/>
</dbReference>
<evidence type="ECO:0000256" key="6">
    <source>
        <dbReference type="SAM" id="SignalP"/>
    </source>
</evidence>
<sequence length="218" mass="22332">MKRFVLAAAAIAVSIGAANAADMARRQAMPTKAPAYVAPIYNWSGFYAGINGGGGWGRSSVSGPLSTGGNFNTSGGLVGGTLGFNYQAGQIVYGLEGDIDWTNLKGSSTCAVGVSCEAKNNWLGTARGRIGYAFDRYLPYITGGLAVGDVKTSATGLGSASSTKAGWTLGGGVEAAIAGPWTAKVEYLYVDLKDANAPAGSSTDFRTNVVRGGLNYRF</sequence>
<evidence type="ECO:0000256" key="2">
    <source>
        <dbReference type="ARBA" id="ARBA00022729"/>
    </source>
</evidence>
<dbReference type="OrthoDB" id="8455142at2"/>
<accession>A0A371BBE2</accession>
<dbReference type="PANTHER" id="PTHR34001">
    <property type="entry name" value="BLL7405 PROTEIN"/>
    <property type="match status" value="1"/>
</dbReference>
<dbReference type="Pfam" id="PF13505">
    <property type="entry name" value="OMP_b-brl"/>
    <property type="match status" value="1"/>
</dbReference>
<feature type="domain" description="Outer membrane protein beta-barrel" evidence="7">
    <location>
        <begin position="31"/>
        <end position="218"/>
    </location>
</feature>
<dbReference type="InterPro" id="IPR051692">
    <property type="entry name" value="OMP-like"/>
</dbReference>